<dbReference type="Proteomes" id="UP000821845">
    <property type="component" value="Chromosome 8"/>
</dbReference>
<keyword evidence="2" id="KW-1185">Reference proteome</keyword>
<reference evidence="1" key="1">
    <citation type="submission" date="2020-05" db="EMBL/GenBank/DDBJ databases">
        <title>Large-scale comparative analyses of tick genomes elucidate their genetic diversity and vector capacities.</title>
        <authorList>
            <person name="Jia N."/>
            <person name="Wang J."/>
            <person name="Shi W."/>
            <person name="Du L."/>
            <person name="Sun Y."/>
            <person name="Zhan W."/>
            <person name="Jiang J."/>
            <person name="Wang Q."/>
            <person name="Zhang B."/>
            <person name="Ji P."/>
            <person name="Sakyi L.B."/>
            <person name="Cui X."/>
            <person name="Yuan T."/>
            <person name="Jiang B."/>
            <person name="Yang W."/>
            <person name="Lam T.T.-Y."/>
            <person name="Chang Q."/>
            <person name="Ding S."/>
            <person name="Wang X."/>
            <person name="Zhu J."/>
            <person name="Ruan X."/>
            <person name="Zhao L."/>
            <person name="Wei J."/>
            <person name="Que T."/>
            <person name="Du C."/>
            <person name="Cheng J."/>
            <person name="Dai P."/>
            <person name="Han X."/>
            <person name="Huang E."/>
            <person name="Gao Y."/>
            <person name="Liu J."/>
            <person name="Shao H."/>
            <person name="Ye R."/>
            <person name="Li L."/>
            <person name="Wei W."/>
            <person name="Wang X."/>
            <person name="Wang C."/>
            <person name="Yang T."/>
            <person name="Huo Q."/>
            <person name="Li W."/>
            <person name="Guo W."/>
            <person name="Chen H."/>
            <person name="Zhou L."/>
            <person name="Ni X."/>
            <person name="Tian J."/>
            <person name="Zhou Y."/>
            <person name="Sheng Y."/>
            <person name="Liu T."/>
            <person name="Pan Y."/>
            <person name="Xia L."/>
            <person name="Li J."/>
            <person name="Zhao F."/>
            <person name="Cao W."/>
        </authorList>
    </citation>
    <scope>NUCLEOTIDE SEQUENCE</scope>
    <source>
        <strain evidence="1">Hyas-2018</strain>
    </source>
</reference>
<evidence type="ECO:0000313" key="1">
    <source>
        <dbReference type="EMBL" id="KAH6924701.1"/>
    </source>
</evidence>
<sequence length="241" mass="27216">MTSQDIDALFHFVSKATDSQLHSLDESRLEWVPYMRGRSSIRTAVRALRKAVEKCPLRSGRLERLAFFYSWLSPYNLIRPWTLMRYSSSVASQDPDPVALLRRIESSMWLLGRKGTSQRTRTGSSVFACLLVEDNEPEAPAHVVCLGCWRWLPYLVVYAPAEKIHGDLSVVLAAVMDCDPALLTCGTYEDLNDAYTAAVVDGACSINDCPRRMAERRLRDMNEGEPSAAVQREQRRRASTI</sequence>
<accession>A0ACB7RSC8</accession>
<protein>
    <submittedName>
        <fullName evidence="1">Uncharacterized protein</fullName>
    </submittedName>
</protein>
<comment type="caution">
    <text evidence="1">The sequence shown here is derived from an EMBL/GenBank/DDBJ whole genome shotgun (WGS) entry which is preliminary data.</text>
</comment>
<proteinExistence type="predicted"/>
<dbReference type="EMBL" id="CM023488">
    <property type="protein sequence ID" value="KAH6924701.1"/>
    <property type="molecule type" value="Genomic_DNA"/>
</dbReference>
<evidence type="ECO:0000313" key="2">
    <source>
        <dbReference type="Proteomes" id="UP000821845"/>
    </source>
</evidence>
<gene>
    <name evidence="1" type="ORF">HPB50_022190</name>
</gene>
<organism evidence="1 2">
    <name type="scientific">Hyalomma asiaticum</name>
    <name type="common">Tick</name>
    <dbReference type="NCBI Taxonomy" id="266040"/>
    <lineage>
        <taxon>Eukaryota</taxon>
        <taxon>Metazoa</taxon>
        <taxon>Ecdysozoa</taxon>
        <taxon>Arthropoda</taxon>
        <taxon>Chelicerata</taxon>
        <taxon>Arachnida</taxon>
        <taxon>Acari</taxon>
        <taxon>Parasitiformes</taxon>
        <taxon>Ixodida</taxon>
        <taxon>Ixodoidea</taxon>
        <taxon>Ixodidae</taxon>
        <taxon>Hyalomminae</taxon>
        <taxon>Hyalomma</taxon>
    </lineage>
</organism>
<name>A0ACB7RSC8_HYAAI</name>